<dbReference type="VEuPathDB" id="TrichDB:TRFO_22730"/>
<gene>
    <name evidence="1" type="ORF">TRFO_22730</name>
</gene>
<dbReference type="AlphaFoldDB" id="A0A1J4KB57"/>
<organism evidence="1 2">
    <name type="scientific">Tritrichomonas foetus</name>
    <dbReference type="NCBI Taxonomy" id="1144522"/>
    <lineage>
        <taxon>Eukaryota</taxon>
        <taxon>Metamonada</taxon>
        <taxon>Parabasalia</taxon>
        <taxon>Tritrichomonadida</taxon>
        <taxon>Tritrichomonadidae</taxon>
        <taxon>Tritrichomonas</taxon>
    </lineage>
</organism>
<dbReference type="EMBL" id="MLAK01000661">
    <property type="protein sequence ID" value="OHT08649.1"/>
    <property type="molecule type" value="Genomic_DNA"/>
</dbReference>
<dbReference type="GeneID" id="94837430"/>
<protein>
    <submittedName>
        <fullName evidence="1">Uncharacterized protein</fullName>
    </submittedName>
</protein>
<comment type="caution">
    <text evidence="1">The sequence shown here is derived from an EMBL/GenBank/DDBJ whole genome shotgun (WGS) entry which is preliminary data.</text>
</comment>
<evidence type="ECO:0000313" key="1">
    <source>
        <dbReference type="EMBL" id="OHT08649.1"/>
    </source>
</evidence>
<evidence type="ECO:0000313" key="2">
    <source>
        <dbReference type="Proteomes" id="UP000179807"/>
    </source>
</evidence>
<dbReference type="RefSeq" id="XP_068361785.1">
    <property type="nucleotide sequence ID" value="XM_068502726.1"/>
</dbReference>
<accession>A0A1J4KB57</accession>
<keyword evidence="2" id="KW-1185">Reference proteome</keyword>
<name>A0A1J4KB57_9EUKA</name>
<proteinExistence type="predicted"/>
<sequence>MMKFHITCQKKFNCFMANAAYCCLPGNIYTLIKSSKCIVSFHKDEKAVDIINSETKEKIITLLFGPQENNSEMVFVTGTSIEYNLPINQVMNIDGKSLTNVKVRAKSSRLKPKEKIVLSDIPCEFATPISTVDNLSDDVIMREHIRGTIEFIRNSFSEEEHQRNALSDLITSLKIYKNREKINPYMEELKNARKTKSIPDMIRILTSIALDL</sequence>
<reference evidence="1" key="1">
    <citation type="submission" date="2016-10" db="EMBL/GenBank/DDBJ databases">
        <authorList>
            <person name="Benchimol M."/>
            <person name="Almeida L.G."/>
            <person name="Vasconcelos A.T."/>
            <person name="Perreira-Neves A."/>
            <person name="Rosa I.A."/>
            <person name="Tasca T."/>
            <person name="Bogo M.R."/>
            <person name="de Souza W."/>
        </authorList>
    </citation>
    <scope>NUCLEOTIDE SEQUENCE [LARGE SCALE GENOMIC DNA]</scope>
    <source>
        <strain evidence="1">K</strain>
    </source>
</reference>
<dbReference type="Proteomes" id="UP000179807">
    <property type="component" value="Unassembled WGS sequence"/>
</dbReference>